<keyword evidence="2" id="KW-0479">Metal-binding</keyword>
<sequence>MSRGPPHRSSSYGYYGGPPYKRQRHLSDEDICPPSGADYGHAAYFDPPYVRHQEVGLGDYNDFSSISEKDMKMEREGIKKEFERSELHTKKWQTSSEGSGYSTSAPSSPHSRVSPKISPRLSPRVGPSTPPSSTSQPTPVSISTSGQDQSKSLSPSFSDEAASFSRHHSLQVVCTTSSSLSSQMYGAAVHEKIRESTGRPALISPSASDPQKDSYPGPTIEAVSPSAPVILVGSEGQSEEKKAVTEDPSDLMSKDELLQGMEKVDREISQVEQQINNLKKKQKQLEEEASKQPSEPPEEELPPPTPKPKSIVQKIYEENQKKAETAEARLAKLSVPLPGGKPLYNQPSDLPCYHENLRKAPAIKAKLVKYFQLRKQAKELKNRQLCKEYKTLKQAWLKKIERNENNPKRKQKEAKLREFYEKVFPEIRKQREQTERFARMGSRSNWGIVARSEAEFNEIVDNLNEQEANERHMRTLAVEPPPLLDKEERRVKFINRNGLIRDPLATLNERKHKNIWTEKERLIFKDKFIHNPKDFDFISSFLPGKSVGDCILFYYQTKKKEHYKQLSRRHNLKKRRRDQFGNTREPTPTNKSRGGISESGTKGGFEGDDDLGEITDSAEESEENEEQPVVTTAQVTTPTPSVRHTGRPDHVETSRWSEKEIEIALQGLRECGRDWEAIARRVVTKTGAQCKNFYFNYKRKLRLEDLVAEHEATKQQHQQPQQQQQLQPYPHPQEHHKDSPGTSQRREPNPKHTIAQQPSESYSSHSSDPHNKPGGASNSNVSSTSGKESTSVIVSAVHTAVGSPKEPATTSSVATSISNLQRIVPSHSPHLPLTSSSSTLFMPTPGVIASIGRASPNVGTGQPTQVYTRHPLPEYTKPESTRSSRSPHPETVFPGIVYPRPEGPRSLQSDLSHLRAPYLVSPRPGYVLSDSRPIYHGSATPKSLGYSTNPPHTATLHTASSPPSLTYSNKGVLHPGSSHPIMSHPGISLTSKSHVSKVYGQSSHPSEPIQTPSGSTVFAPSGVINTLGLSRPASHSPVPAVSQSSSDEREKSPSQPLHFPERLVAQDSSVKPSYLYQGSAQASSEVVKKNSRIPESASYVRDVPKPDVIVIEDDQKKRMEGFHRLDTGEGKQASSMLRMLASGGNGPTSSGDHVPPVTEPVRPQSLPLSSSNRIISHTDLRSQQSATPPGNLAMRPQTLNPPPPLIQVPSSRDKKYITAHELSAETTRPREGFAQGEAYHDRYRNVGQETSTLRDVPRRAHTPVDNRGGEREKRSVVVETVDLTSEREVSSASLVRPTAISPAVAQGSSSARAHLQAMARYALAETSSPEVTEKMGHKRKEETYLPPRHPDVKLTAYEKNEAIRKYKLGTVCLSAPREVPVGGEYSSQAYGLMPMPTLHQPLTHTHPHPAGTSTPPPYGYPFHMGHPVGTLHHHPEHRFLVPVGVPVRELLPHSVNGEDLPSHVKLSGAFAHQYPQGAAYYPASLRPVVPTYQPMSVCGHPYSVPLGEERRAVHHPLEVSGRRQNEISEQELANPFVVKQQRHMHAPGIPEKVVSSGELSTFPLSSRSPKESAPRSHALSPEMKPKTSAHTEEAKTVSPPTSSYLSRIPSRPASVSEMRNRAAVIPELGDTEGSVKKFPDPQPLVIMPTNEDCQRENSARLAQEEFVKETKDLSKEDKEGSMVESSQMAAFATLVDVAAAARKVDVPVAEHLPQKEASDVRVSPPVRQGGHTAASHTRVKSPPSPSRASPGASTPRYGITTGLVPKPPPLMPITGMRPLQEGSNSSTTPISVSIASHGTGMVSRSPSKLTSPPGARSARASVSPDGPPPLISHTVISPTSSSPSQGMSSKGPPPLIKGIVSPVAMDLRSPENVDNSRKTTSNQDSVVALQRSDQEPAQLDRPFVRSVQNMEPDFQRKVGQHLQESPQTSSHQIDDKSAKRPSSLPQSARLPQVRTIFETINYVDSTHAELRHPSRLHMNPSQPPFVGMYRGEDFSPVTRPSNEVFTEITQREGRYADEMPRSWTRKETESEENVQPPLQSDQSFLRQYPAENVDQRGKESWQAISKKFPSHQKSQSVSSDEDSAPPQRGPSTHAPISPGSGSETEEGDEGDMETEDGVPPVHPRILALTRRSSQGHSQSPYYEPSDSETLSAEESENLPESSDEMLLSSTMTPCTQSYGSSEVDKPGNHESFYDDKNKPDTNHTSTTSSVCNPSASGVSSVDEDVQIDESVSDCDERQGSVAPEDVVTSTKSLSEELLDVKGEDSSSDSPTASSSVVAAAKHLPSPDPGAEEEETNVGSSQEFHGESDVYEHENCYPSQSSPSPIVEVNSLVELPEQASSGIDKYNTVTVECSEDVQVGSSETDRGTDISQFESSEPQTSQEIPDSSANLENRPDRGKVSPSEKNDNIEDDGITIVPDENALTTVQPGLTQPSEVTSVLTDEQSVSPPERGEGNYVCQSAPETENNNVASTLSDQENEEYELNEETREADALENSPQAEHGFLVDPDTYSSPSDTNHPEISSAIDCVSDDNEQVSYPTFVGAFVPLPGEVASPDVRSGGSTQVPSDEGSVCDELPADKEVENTEQTLLPKVEPLNVLSPNEEANHTDDTLSEGEIPPSQESSQSEDEPLPSEGKPLGSKATSLLHDDPITTPQSTKHPETTPQMSDCVQLPSPSKESEDDDQLSEGEIRESEDEPTTESYEESSSSNANLVSSSMLGRDGDTCPVTDRVSSSKEATTRTECYINMIPISPAPPESPSHPSRGDRASPLPPWPFTESHHPSVVPLAARMTFPYSSLSLNVGSASSSARSSPVPHSFAVNLAPGSSPSSSSLLSRPQEPAPLLSDSYEPLSDDEVEEMADNSTMRDEQDL</sequence>
<feature type="domain" description="HTH myb-type" evidence="11">
    <location>
        <begin position="655"/>
        <end position="702"/>
    </location>
</feature>
<feature type="compositionally biased region" description="Low complexity" evidence="8">
    <location>
        <begin position="715"/>
        <end position="728"/>
    </location>
</feature>
<feature type="region of interest" description="Disordered" evidence="8">
    <location>
        <begin position="564"/>
        <end position="655"/>
    </location>
</feature>
<feature type="region of interest" description="Disordered" evidence="8">
    <location>
        <begin position="939"/>
        <end position="1061"/>
    </location>
</feature>
<feature type="compositionally biased region" description="Low complexity" evidence="8">
    <location>
        <begin position="1746"/>
        <end position="1756"/>
    </location>
</feature>
<dbReference type="GO" id="GO:0000785">
    <property type="term" value="C:chromatin"/>
    <property type="evidence" value="ECO:0007669"/>
    <property type="project" value="TreeGrafter"/>
</dbReference>
<feature type="domain" description="SANT" evidence="10">
    <location>
        <begin position="511"/>
        <end position="562"/>
    </location>
</feature>
<feature type="compositionally biased region" description="Low complexity" evidence="8">
    <location>
        <begin position="2797"/>
        <end position="2814"/>
    </location>
</feature>
<feature type="compositionally biased region" description="Acidic residues" evidence="8">
    <location>
        <begin position="2103"/>
        <end position="2116"/>
    </location>
</feature>
<feature type="region of interest" description="Disordered" evidence="8">
    <location>
        <begin position="855"/>
        <end position="908"/>
    </location>
</feature>
<proteinExistence type="inferred from homology"/>
<protein>
    <recommendedName>
        <fullName evidence="14">Nuclear receptor corepressor 1</fullName>
    </recommendedName>
</protein>
<feature type="compositionally biased region" description="Basic and acidic residues" evidence="8">
    <location>
        <begin position="1331"/>
        <end position="1347"/>
    </location>
</feature>
<evidence type="ECO:0000256" key="4">
    <source>
        <dbReference type="ARBA" id="ARBA00022833"/>
    </source>
</evidence>
<feature type="compositionally biased region" description="Basic and acidic residues" evidence="8">
    <location>
        <begin position="2392"/>
        <end position="2407"/>
    </location>
</feature>
<keyword evidence="5" id="KW-0175">Coiled coil</keyword>
<dbReference type="SMART" id="SM00717">
    <property type="entry name" value="SANT"/>
    <property type="match status" value="2"/>
</dbReference>
<dbReference type="PROSITE" id="PS51293">
    <property type="entry name" value="SANT"/>
    <property type="match status" value="2"/>
</dbReference>
<feature type="compositionally biased region" description="Low complexity" evidence="8">
    <location>
        <begin position="2612"/>
        <end position="2622"/>
    </location>
</feature>
<feature type="region of interest" description="Disordered" evidence="8">
    <location>
        <begin position="74"/>
        <end position="169"/>
    </location>
</feature>
<accession>A0AAU9WBM5</accession>
<feature type="compositionally biased region" description="Polar residues" evidence="8">
    <location>
        <begin position="2167"/>
        <end position="2180"/>
    </location>
</feature>
<dbReference type="GO" id="GO:0003677">
    <property type="term" value="F:DNA binding"/>
    <property type="evidence" value="ECO:0007669"/>
    <property type="project" value="UniProtKB-KW"/>
</dbReference>
<feature type="region of interest" description="Disordered" evidence="8">
    <location>
        <begin position="1990"/>
        <end position="2044"/>
    </location>
</feature>
<feature type="compositionally biased region" description="Polar residues" evidence="8">
    <location>
        <begin position="2202"/>
        <end position="2219"/>
    </location>
</feature>
<feature type="compositionally biased region" description="Acidic residues" evidence="8">
    <location>
        <begin position="2848"/>
        <end position="2857"/>
    </location>
</feature>
<evidence type="ECO:0000313" key="13">
    <source>
        <dbReference type="Proteomes" id="UP001159428"/>
    </source>
</evidence>
<dbReference type="InterPro" id="IPR051571">
    <property type="entry name" value="N-CoR_corepressor"/>
</dbReference>
<feature type="compositionally biased region" description="Basic and acidic residues" evidence="8">
    <location>
        <begin position="1868"/>
        <end position="1877"/>
    </location>
</feature>
<dbReference type="InterPro" id="IPR031557">
    <property type="entry name" value="N-CoR_GPS2_interact"/>
</dbReference>
<dbReference type="CDD" id="cd00167">
    <property type="entry name" value="SANT"/>
    <property type="match status" value="2"/>
</dbReference>
<dbReference type="GO" id="GO:0006357">
    <property type="term" value="P:regulation of transcription by RNA polymerase II"/>
    <property type="evidence" value="ECO:0007669"/>
    <property type="project" value="TreeGrafter"/>
</dbReference>
<feature type="compositionally biased region" description="Polar residues" evidence="8">
    <location>
        <begin position="1557"/>
        <end position="1567"/>
    </location>
</feature>
<feature type="region of interest" description="Disordered" evidence="8">
    <location>
        <begin position="2797"/>
        <end position="2868"/>
    </location>
</feature>
<keyword evidence="7" id="KW-0539">Nucleus</keyword>
<dbReference type="InterPro" id="IPR001005">
    <property type="entry name" value="SANT/Myb"/>
</dbReference>
<dbReference type="PROSITE" id="PS50090">
    <property type="entry name" value="MYB_LIKE"/>
    <property type="match status" value="1"/>
</dbReference>
<evidence type="ECO:0000256" key="5">
    <source>
        <dbReference type="ARBA" id="ARBA00023054"/>
    </source>
</evidence>
<feature type="region of interest" description="Disordered" evidence="8">
    <location>
        <begin position="710"/>
        <end position="790"/>
    </location>
</feature>
<keyword evidence="3" id="KW-0863">Zinc-finger</keyword>
<dbReference type="PANTHER" id="PTHR13992:SF39">
    <property type="entry name" value="SMRTER, ISOFORM G"/>
    <property type="match status" value="1"/>
</dbReference>
<feature type="region of interest" description="Disordered" evidence="8">
    <location>
        <begin position="2067"/>
        <end position="2329"/>
    </location>
</feature>
<evidence type="ECO:0000256" key="2">
    <source>
        <dbReference type="ARBA" id="ARBA00022723"/>
    </source>
</evidence>
<feature type="compositionally biased region" description="Polar residues" evidence="8">
    <location>
        <begin position="2368"/>
        <end position="2390"/>
    </location>
</feature>
<name>A0AAU9WBM5_9CNID</name>
<feature type="region of interest" description="Disordered" evidence="8">
    <location>
        <begin position="2425"/>
        <end position="2529"/>
    </location>
</feature>
<feature type="compositionally biased region" description="Basic residues" evidence="8">
    <location>
        <begin position="564"/>
        <end position="577"/>
    </location>
</feature>
<dbReference type="GO" id="GO:0008270">
    <property type="term" value="F:zinc ion binding"/>
    <property type="evidence" value="ECO:0007669"/>
    <property type="project" value="UniProtKB-KW"/>
</dbReference>
<dbReference type="GO" id="GO:0005654">
    <property type="term" value="C:nucleoplasm"/>
    <property type="evidence" value="ECO:0007669"/>
    <property type="project" value="UniProtKB-ARBA"/>
</dbReference>
<feature type="compositionally biased region" description="Polar residues" evidence="8">
    <location>
        <begin position="2130"/>
        <end position="2140"/>
    </location>
</feature>
<feature type="compositionally biased region" description="Polar residues" evidence="8">
    <location>
        <begin position="776"/>
        <end position="790"/>
    </location>
</feature>
<feature type="compositionally biased region" description="Polar residues" evidence="8">
    <location>
        <begin position="146"/>
        <end position="157"/>
    </location>
</feature>
<feature type="compositionally biased region" description="Polar residues" evidence="8">
    <location>
        <begin position="580"/>
        <end position="592"/>
    </location>
</feature>
<dbReference type="InterPro" id="IPR017884">
    <property type="entry name" value="SANT_dom"/>
</dbReference>
<feature type="compositionally biased region" description="Low complexity" evidence="8">
    <location>
        <begin position="2702"/>
        <end position="2714"/>
    </location>
</feature>
<dbReference type="PANTHER" id="PTHR13992">
    <property type="entry name" value="NUCLEAR RECEPTOR CO-REPRESSOR RELATED NCOR"/>
    <property type="match status" value="1"/>
</dbReference>
<feature type="compositionally biased region" description="Low complexity" evidence="8">
    <location>
        <begin position="122"/>
        <end position="145"/>
    </location>
</feature>
<keyword evidence="13" id="KW-1185">Reference proteome</keyword>
<dbReference type="Pfam" id="PF15784">
    <property type="entry name" value="GPS2_interact"/>
    <property type="match status" value="1"/>
</dbReference>
<evidence type="ECO:0000313" key="12">
    <source>
        <dbReference type="EMBL" id="CAH3108483.1"/>
    </source>
</evidence>
<evidence type="ECO:0000256" key="7">
    <source>
        <dbReference type="ARBA" id="ARBA00023242"/>
    </source>
</evidence>
<feature type="region of interest" description="Disordered" evidence="8">
    <location>
        <begin position="2544"/>
        <end position="2778"/>
    </location>
</feature>
<feature type="compositionally biased region" description="Basic and acidic residues" evidence="8">
    <location>
        <begin position="252"/>
        <end position="269"/>
    </location>
</feature>
<feature type="compositionally biased region" description="Polar residues" evidence="8">
    <location>
        <begin position="2650"/>
        <end position="2674"/>
    </location>
</feature>
<feature type="region of interest" description="Disordered" evidence="8">
    <location>
        <begin position="1139"/>
        <end position="1204"/>
    </location>
</feature>
<dbReference type="InterPro" id="IPR017930">
    <property type="entry name" value="Myb_dom"/>
</dbReference>
<feature type="compositionally biased region" description="Basic and acidic residues" evidence="8">
    <location>
        <begin position="732"/>
        <end position="750"/>
    </location>
</feature>
<feature type="compositionally biased region" description="Basic and acidic residues" evidence="8">
    <location>
        <begin position="2009"/>
        <end position="2028"/>
    </location>
</feature>
<evidence type="ECO:0000259" key="11">
    <source>
        <dbReference type="PROSITE" id="PS51294"/>
    </source>
</evidence>
<feature type="compositionally biased region" description="Polar residues" evidence="8">
    <location>
        <begin position="1166"/>
        <end position="1188"/>
    </location>
</feature>
<evidence type="ECO:0000256" key="6">
    <source>
        <dbReference type="ARBA" id="ARBA00023125"/>
    </source>
</evidence>
<keyword evidence="4" id="KW-0862">Zinc</keyword>
<evidence type="ECO:0000259" key="9">
    <source>
        <dbReference type="PROSITE" id="PS50090"/>
    </source>
</evidence>
<dbReference type="GO" id="GO:0032991">
    <property type="term" value="C:protein-containing complex"/>
    <property type="evidence" value="ECO:0007669"/>
    <property type="project" value="UniProtKB-ARBA"/>
</dbReference>
<dbReference type="Pfam" id="PF00249">
    <property type="entry name" value="Myb_DNA-binding"/>
    <property type="match status" value="1"/>
</dbReference>
<feature type="compositionally biased region" description="Polar residues" evidence="8">
    <location>
        <begin position="857"/>
        <end position="867"/>
    </location>
</feature>
<reference evidence="12 13" key="1">
    <citation type="submission" date="2022-05" db="EMBL/GenBank/DDBJ databases">
        <authorList>
            <consortium name="Genoscope - CEA"/>
            <person name="William W."/>
        </authorList>
    </citation>
    <scope>NUCLEOTIDE SEQUENCE [LARGE SCALE GENOMIC DNA]</scope>
</reference>
<feature type="region of interest" description="Disordered" evidence="8">
    <location>
        <begin position="1917"/>
        <end position="1951"/>
    </location>
</feature>
<dbReference type="Gene3D" id="1.10.10.60">
    <property type="entry name" value="Homeodomain-like"/>
    <property type="match status" value="1"/>
</dbReference>
<dbReference type="Gene3D" id="1.20.58.1880">
    <property type="match status" value="1"/>
</dbReference>
<feature type="domain" description="SANT" evidence="10">
    <location>
        <begin position="651"/>
        <end position="702"/>
    </location>
</feature>
<feature type="compositionally biased region" description="Acidic residues" evidence="8">
    <location>
        <begin position="606"/>
        <end position="626"/>
    </location>
</feature>
<feature type="compositionally biased region" description="Basic and acidic residues" evidence="8">
    <location>
        <begin position="646"/>
        <end position="655"/>
    </location>
</feature>
<feature type="region of interest" description="Disordered" evidence="8">
    <location>
        <begin position="1328"/>
        <end position="1347"/>
    </location>
</feature>
<dbReference type="InterPro" id="IPR009057">
    <property type="entry name" value="Homeodomain-like_sf"/>
</dbReference>
<feature type="compositionally biased region" description="Basic and acidic residues" evidence="8">
    <location>
        <begin position="74"/>
        <end position="89"/>
    </location>
</feature>
<dbReference type="Proteomes" id="UP001159428">
    <property type="component" value="Unassembled WGS sequence"/>
</dbReference>
<feature type="region of interest" description="Disordered" evidence="8">
    <location>
        <begin position="2353"/>
        <end position="2413"/>
    </location>
</feature>
<dbReference type="FunFam" id="1.10.10.60:FF:000012">
    <property type="entry name" value="Metastasis-associated 1 family, member 3"/>
    <property type="match status" value="1"/>
</dbReference>
<feature type="compositionally biased region" description="Polar residues" evidence="8">
    <location>
        <begin position="1781"/>
        <end position="1810"/>
    </location>
</feature>
<feature type="compositionally biased region" description="Low complexity" evidence="8">
    <location>
        <begin position="2267"/>
        <end position="2280"/>
    </location>
</feature>
<feature type="region of interest" description="Disordered" evidence="8">
    <location>
        <begin position="1"/>
        <end position="35"/>
    </location>
</feature>
<organism evidence="12 13">
    <name type="scientific">Pocillopora meandrina</name>
    <dbReference type="NCBI Taxonomy" id="46732"/>
    <lineage>
        <taxon>Eukaryota</taxon>
        <taxon>Metazoa</taxon>
        <taxon>Cnidaria</taxon>
        <taxon>Anthozoa</taxon>
        <taxon>Hexacorallia</taxon>
        <taxon>Scleractinia</taxon>
        <taxon>Astrocoeniina</taxon>
        <taxon>Pocilloporidae</taxon>
        <taxon>Pocillopora</taxon>
    </lineage>
</organism>
<dbReference type="PROSITE" id="PS51294">
    <property type="entry name" value="HTH_MYB"/>
    <property type="match status" value="1"/>
</dbReference>
<feature type="compositionally biased region" description="Low complexity" evidence="8">
    <location>
        <begin position="2823"/>
        <end position="2832"/>
    </location>
</feature>
<dbReference type="Gene3D" id="1.20.5.430">
    <property type="match status" value="1"/>
</dbReference>
<evidence type="ECO:0008006" key="14">
    <source>
        <dbReference type="Google" id="ProtNLM"/>
    </source>
</evidence>
<comment type="caution">
    <text evidence="12">The sequence shown here is derived from an EMBL/GenBank/DDBJ whole genome shotgun (WGS) entry which is preliminary data.</text>
</comment>
<feature type="compositionally biased region" description="Polar residues" evidence="8">
    <location>
        <begin position="92"/>
        <end position="111"/>
    </location>
</feature>
<feature type="compositionally biased region" description="Acidic residues" evidence="8">
    <location>
        <begin position="2677"/>
        <end position="2701"/>
    </location>
</feature>
<feature type="compositionally biased region" description="Low complexity" evidence="8">
    <location>
        <begin position="627"/>
        <end position="640"/>
    </location>
</feature>
<evidence type="ECO:0000256" key="1">
    <source>
        <dbReference type="ARBA" id="ARBA00010097"/>
    </source>
</evidence>
<feature type="compositionally biased region" description="Low complexity" evidence="8">
    <location>
        <begin position="1837"/>
        <end position="1850"/>
    </location>
</feature>
<feature type="compositionally biased region" description="Basic and acidic residues" evidence="8">
    <location>
        <begin position="2182"/>
        <end position="2201"/>
    </location>
</feature>
<feature type="compositionally biased region" description="Polar residues" evidence="8">
    <location>
        <begin position="1922"/>
        <end position="1931"/>
    </location>
</feature>
<evidence type="ECO:0000256" key="3">
    <source>
        <dbReference type="ARBA" id="ARBA00022771"/>
    </source>
</evidence>
<comment type="similarity">
    <text evidence="1">Belongs to the N-CoR nuclear receptor corepressors family.</text>
</comment>
<feature type="compositionally biased region" description="Polar residues" evidence="8">
    <location>
        <begin position="2456"/>
        <end position="2474"/>
    </location>
</feature>
<feature type="region of interest" description="Disordered" evidence="8">
    <location>
        <begin position="191"/>
        <end position="309"/>
    </location>
</feature>
<evidence type="ECO:0000259" key="10">
    <source>
        <dbReference type="PROSITE" id="PS51293"/>
    </source>
</evidence>
<keyword evidence="6" id="KW-0238">DNA-binding</keyword>
<feature type="compositionally biased region" description="Basic and acidic residues" evidence="8">
    <location>
        <begin position="2303"/>
        <end position="2314"/>
    </location>
</feature>
<gene>
    <name evidence="12" type="ORF">PMEA_00002572</name>
</gene>
<feature type="compositionally biased region" description="Polar residues" evidence="8">
    <location>
        <begin position="1998"/>
        <end position="2008"/>
    </location>
</feature>
<feature type="compositionally biased region" description="Acidic residues" evidence="8">
    <location>
        <begin position="2151"/>
        <end position="2163"/>
    </location>
</feature>
<feature type="compositionally biased region" description="Polar residues" evidence="8">
    <location>
        <begin position="2508"/>
        <end position="2519"/>
    </location>
</feature>
<dbReference type="SUPFAM" id="SSF46689">
    <property type="entry name" value="Homeodomain-like"/>
    <property type="match status" value="2"/>
</dbReference>
<feature type="compositionally biased region" description="Polar residues" evidence="8">
    <location>
        <begin position="2425"/>
        <end position="2446"/>
    </location>
</feature>
<feature type="compositionally biased region" description="Polar residues" evidence="8">
    <location>
        <begin position="988"/>
        <end position="1028"/>
    </location>
</feature>
<dbReference type="EMBL" id="CALNXJ010000011">
    <property type="protein sequence ID" value="CAH3108483.1"/>
    <property type="molecule type" value="Genomic_DNA"/>
</dbReference>
<evidence type="ECO:0000256" key="8">
    <source>
        <dbReference type="SAM" id="MobiDB-lite"/>
    </source>
</evidence>
<feature type="compositionally biased region" description="Acidic residues" evidence="8">
    <location>
        <begin position="2221"/>
        <end position="2233"/>
    </location>
</feature>
<feature type="compositionally biased region" description="Basic and acidic residues" evidence="8">
    <location>
        <begin position="1583"/>
        <end position="1595"/>
    </location>
</feature>
<feature type="domain" description="Myb-like" evidence="9">
    <location>
        <begin position="648"/>
        <end position="698"/>
    </location>
</feature>
<feature type="compositionally biased region" description="Polar residues" evidence="8">
    <location>
        <begin position="945"/>
        <end position="969"/>
    </location>
</feature>
<feature type="region of interest" description="Disordered" evidence="8">
    <location>
        <begin position="1548"/>
        <end position="1618"/>
    </location>
</feature>
<feature type="region of interest" description="Disordered" evidence="8">
    <location>
        <begin position="1709"/>
        <end position="1903"/>
    </location>
</feature>
<feature type="compositionally biased region" description="Low complexity" evidence="8">
    <location>
        <begin position="7"/>
        <end position="20"/>
    </location>
</feature>